<sequence precursor="true">MKRRVLLLKWRKLSLLYMSRKPKAVPLSKVDDIQASLKQKAATPKTVSVEELVKSLAKPIQDMLDAGYSYEDVSDVFKGHGVELAASGMKSFHKRAMATNTNKPGSESAVSSDSDSTTIPVDNNPPPEVDAMPPATVEKSSPSSSQTSQGTKAKKGAAKTNSQFNVTDRSSV</sequence>
<dbReference type="KEGG" id="csg:Cylst_6524"/>
<dbReference type="HOGENOM" id="CLU_1617307_0_0_3"/>
<organism evidence="2 3">
    <name type="scientific">Cylindrospermum stagnale PCC 7417</name>
    <dbReference type="NCBI Taxonomy" id="56107"/>
    <lineage>
        <taxon>Bacteria</taxon>
        <taxon>Bacillati</taxon>
        <taxon>Cyanobacteriota</taxon>
        <taxon>Cyanophyceae</taxon>
        <taxon>Nostocales</taxon>
        <taxon>Nostocaceae</taxon>
        <taxon>Cylindrospermum</taxon>
    </lineage>
</organism>
<name>K9X735_9NOST</name>
<evidence type="ECO:0000256" key="1">
    <source>
        <dbReference type="SAM" id="MobiDB-lite"/>
    </source>
</evidence>
<evidence type="ECO:0000313" key="3">
    <source>
        <dbReference type="Proteomes" id="UP000010475"/>
    </source>
</evidence>
<feature type="compositionally biased region" description="Polar residues" evidence="1">
    <location>
        <begin position="161"/>
        <end position="172"/>
    </location>
</feature>
<reference evidence="2 3" key="1">
    <citation type="submission" date="2012-06" db="EMBL/GenBank/DDBJ databases">
        <title>Noncontiguous Finished plasmid 1 of genome of Cylindrospermum stagnale PCC 7417.</title>
        <authorList>
            <consortium name="US DOE Joint Genome Institute"/>
            <person name="Gugger M."/>
            <person name="Coursin T."/>
            <person name="Rippka R."/>
            <person name="Tandeau De Marsac N."/>
            <person name="Huntemann M."/>
            <person name="Wei C.-L."/>
            <person name="Han J."/>
            <person name="Detter J.C."/>
            <person name="Han C."/>
            <person name="Tapia R."/>
            <person name="Davenport K."/>
            <person name="Daligault H."/>
            <person name="Erkkila T."/>
            <person name="Gu W."/>
            <person name="Munk A.C.C."/>
            <person name="Teshima H."/>
            <person name="Xu Y."/>
            <person name="Chain P."/>
            <person name="Chen A."/>
            <person name="Krypides N."/>
            <person name="Mavromatis K."/>
            <person name="Markowitz V."/>
            <person name="Szeto E."/>
            <person name="Ivanova N."/>
            <person name="Mikhailova N."/>
            <person name="Ovchinnikova G."/>
            <person name="Pagani I."/>
            <person name="Pati A."/>
            <person name="Goodwin L."/>
            <person name="Peters L."/>
            <person name="Pitluck S."/>
            <person name="Woyke T."/>
            <person name="Kerfeld C."/>
        </authorList>
    </citation>
    <scope>NUCLEOTIDE SEQUENCE [LARGE SCALE GENOMIC DNA]</scope>
    <source>
        <strain evidence="2 3">PCC 7417</strain>
        <plasmid evidence="3">Plasmid pCYLST.01</plasmid>
    </source>
</reference>
<gene>
    <name evidence="2" type="ORF">Cylst_6524</name>
</gene>
<dbReference type="EMBL" id="CP003643">
    <property type="protein sequence ID" value="AFZ28303.1"/>
    <property type="molecule type" value="Genomic_DNA"/>
</dbReference>
<dbReference type="PATRIC" id="fig|56107.3.peg.6997"/>
<feature type="compositionally biased region" description="Low complexity" evidence="1">
    <location>
        <begin position="140"/>
        <end position="151"/>
    </location>
</feature>
<geneLocation type="plasmid" evidence="2 3">
    <name>pCYLST.01</name>
</geneLocation>
<keyword evidence="3" id="KW-1185">Reference proteome</keyword>
<feature type="compositionally biased region" description="Low complexity" evidence="1">
    <location>
        <begin position="106"/>
        <end position="116"/>
    </location>
</feature>
<feature type="region of interest" description="Disordered" evidence="1">
    <location>
        <begin position="96"/>
        <end position="172"/>
    </location>
</feature>
<dbReference type="AlphaFoldDB" id="K9X735"/>
<evidence type="ECO:0000313" key="2">
    <source>
        <dbReference type="EMBL" id="AFZ28303.1"/>
    </source>
</evidence>
<keyword evidence="2" id="KW-0614">Plasmid</keyword>
<dbReference type="Proteomes" id="UP000010475">
    <property type="component" value="Plasmid pCYLST.01"/>
</dbReference>
<protein>
    <submittedName>
        <fullName evidence="2">Uncharacterized protein</fullName>
    </submittedName>
</protein>
<proteinExistence type="predicted"/>
<accession>K9X735</accession>